<dbReference type="AlphaFoldDB" id="A0A5J4WCA5"/>
<comment type="caution">
    <text evidence="1">The sequence shown here is derived from an EMBL/GenBank/DDBJ whole genome shotgun (WGS) entry which is preliminary data.</text>
</comment>
<gene>
    <name evidence="1" type="ORF">EZS28_012282</name>
</gene>
<proteinExistence type="predicted"/>
<reference evidence="1 2" key="1">
    <citation type="submission" date="2019-03" db="EMBL/GenBank/DDBJ databases">
        <title>Single cell metagenomics reveals metabolic interactions within the superorganism composed of flagellate Streblomastix strix and complex community of Bacteroidetes bacteria on its surface.</title>
        <authorList>
            <person name="Treitli S.C."/>
            <person name="Kolisko M."/>
            <person name="Husnik F."/>
            <person name="Keeling P."/>
            <person name="Hampl V."/>
        </authorList>
    </citation>
    <scope>NUCLEOTIDE SEQUENCE [LARGE SCALE GENOMIC DNA]</scope>
    <source>
        <strain evidence="1">ST1C</strain>
    </source>
</reference>
<evidence type="ECO:0000313" key="2">
    <source>
        <dbReference type="Proteomes" id="UP000324800"/>
    </source>
</evidence>
<accession>A0A5J4WCA5</accession>
<sequence>MQGYFRTGDYATRRANRDRDKKIAAFKKLVSQNMESIRAGSSKSIVPTSQIVSRLWNGILAQASRQLDPQGARIQEYRTENPN</sequence>
<dbReference type="Proteomes" id="UP000324800">
    <property type="component" value="Unassembled WGS sequence"/>
</dbReference>
<evidence type="ECO:0000313" key="1">
    <source>
        <dbReference type="EMBL" id="KAA6392192.1"/>
    </source>
</evidence>
<name>A0A5J4WCA5_9EUKA</name>
<dbReference type="EMBL" id="SNRW01002627">
    <property type="protein sequence ID" value="KAA6392192.1"/>
    <property type="molecule type" value="Genomic_DNA"/>
</dbReference>
<organism evidence="1 2">
    <name type="scientific">Streblomastix strix</name>
    <dbReference type="NCBI Taxonomy" id="222440"/>
    <lineage>
        <taxon>Eukaryota</taxon>
        <taxon>Metamonada</taxon>
        <taxon>Preaxostyla</taxon>
        <taxon>Oxymonadida</taxon>
        <taxon>Streblomastigidae</taxon>
        <taxon>Streblomastix</taxon>
    </lineage>
</organism>
<protein>
    <submittedName>
        <fullName evidence="1">Uncharacterized protein</fullName>
    </submittedName>
</protein>